<evidence type="ECO:0000256" key="3">
    <source>
        <dbReference type="SAM" id="SignalP"/>
    </source>
</evidence>
<dbReference type="InterPro" id="IPR018990">
    <property type="entry name" value="Prot_inh_I42_chagasin"/>
</dbReference>
<dbReference type="EMBL" id="SNRW01000947">
    <property type="protein sequence ID" value="KAA6398479.1"/>
    <property type="molecule type" value="Genomic_DNA"/>
</dbReference>
<proteinExistence type="predicted"/>
<name>A0A5J4WW81_9EUKA</name>
<comment type="caution">
    <text evidence="5">The sequence shown here is derived from an EMBL/GenBank/DDBJ whole genome shotgun (WGS) entry which is preliminary data.</text>
</comment>
<accession>A0A5J4WW81</accession>
<keyword evidence="1" id="KW-0646">Protease inhibitor</keyword>
<dbReference type="AlphaFoldDB" id="A0A5J4WW81"/>
<keyword evidence="2" id="KW-0789">Thiol protease inhibitor</keyword>
<evidence type="ECO:0000256" key="1">
    <source>
        <dbReference type="ARBA" id="ARBA00022690"/>
    </source>
</evidence>
<evidence type="ECO:0000259" key="4">
    <source>
        <dbReference type="Pfam" id="PF09394"/>
    </source>
</evidence>
<protein>
    <recommendedName>
        <fullName evidence="4">Proteinase inhibitor I42 chagasin domain-containing protein</fullName>
    </recommendedName>
</protein>
<dbReference type="Gene3D" id="2.60.40.2020">
    <property type="match status" value="1"/>
</dbReference>
<dbReference type="SUPFAM" id="SSF141066">
    <property type="entry name" value="ICP-like"/>
    <property type="match status" value="1"/>
</dbReference>
<sequence length="131" mass="15191">MLIFVLIVALCQSSTLSTKIRQIPRITTLQTYVNDTFEIKLPVSLTTGYRWILRTALNDDESIIKIISEIYLPDESINYNEITTFCGGVETQAITFIAQKTGTLDIEYIYRQIWLEVRPENEIRIYHVIVD</sequence>
<feature type="domain" description="Proteinase inhibitor I42 chagasin" evidence="4">
    <location>
        <begin position="33"/>
        <end position="124"/>
    </location>
</feature>
<organism evidence="5 6">
    <name type="scientific">Streblomastix strix</name>
    <dbReference type="NCBI Taxonomy" id="222440"/>
    <lineage>
        <taxon>Eukaryota</taxon>
        <taxon>Metamonada</taxon>
        <taxon>Preaxostyla</taxon>
        <taxon>Oxymonadida</taxon>
        <taxon>Streblomastigidae</taxon>
        <taxon>Streblomastix</taxon>
    </lineage>
</organism>
<feature type="signal peptide" evidence="3">
    <location>
        <begin position="1"/>
        <end position="17"/>
    </location>
</feature>
<gene>
    <name evidence="5" type="ORF">EZS28_005992</name>
</gene>
<reference evidence="5 6" key="1">
    <citation type="submission" date="2019-03" db="EMBL/GenBank/DDBJ databases">
        <title>Single cell metagenomics reveals metabolic interactions within the superorganism composed of flagellate Streblomastix strix and complex community of Bacteroidetes bacteria on its surface.</title>
        <authorList>
            <person name="Treitli S.C."/>
            <person name="Kolisko M."/>
            <person name="Husnik F."/>
            <person name="Keeling P."/>
            <person name="Hampl V."/>
        </authorList>
    </citation>
    <scope>NUCLEOTIDE SEQUENCE [LARGE SCALE GENOMIC DNA]</scope>
    <source>
        <strain evidence="5">ST1C</strain>
    </source>
</reference>
<feature type="chain" id="PRO_5023875317" description="Proteinase inhibitor I42 chagasin domain-containing protein" evidence="3">
    <location>
        <begin position="18"/>
        <end position="131"/>
    </location>
</feature>
<dbReference type="GO" id="GO:0004869">
    <property type="term" value="F:cysteine-type endopeptidase inhibitor activity"/>
    <property type="evidence" value="ECO:0007669"/>
    <property type="project" value="UniProtKB-KW"/>
</dbReference>
<keyword evidence="3" id="KW-0732">Signal</keyword>
<evidence type="ECO:0000313" key="6">
    <source>
        <dbReference type="Proteomes" id="UP000324800"/>
    </source>
</evidence>
<dbReference type="Pfam" id="PF09394">
    <property type="entry name" value="Inhibitor_I42"/>
    <property type="match status" value="1"/>
</dbReference>
<dbReference type="Proteomes" id="UP000324800">
    <property type="component" value="Unassembled WGS sequence"/>
</dbReference>
<evidence type="ECO:0000313" key="5">
    <source>
        <dbReference type="EMBL" id="KAA6398479.1"/>
    </source>
</evidence>
<evidence type="ECO:0000256" key="2">
    <source>
        <dbReference type="ARBA" id="ARBA00022704"/>
    </source>
</evidence>
<dbReference type="InterPro" id="IPR036331">
    <property type="entry name" value="Chagasin-like_sf"/>
</dbReference>